<reference evidence="3 4" key="1">
    <citation type="submission" date="2023-07" db="EMBL/GenBank/DDBJ databases">
        <title>Genomic Encyclopedia of Type Strains, Phase IV (KMG-IV): sequencing the most valuable type-strain genomes for metagenomic binning, comparative biology and taxonomic classification.</title>
        <authorList>
            <person name="Goeker M."/>
        </authorList>
    </citation>
    <scope>NUCLEOTIDE SEQUENCE [LARGE SCALE GENOMIC DNA]</scope>
    <source>
        <strain evidence="3 4">DSM 12751</strain>
    </source>
</reference>
<dbReference type="SUPFAM" id="SSF53474">
    <property type="entry name" value="alpha/beta-Hydrolases"/>
    <property type="match status" value="1"/>
</dbReference>
<evidence type="ECO:0000256" key="1">
    <source>
        <dbReference type="ARBA" id="ARBA00007169"/>
    </source>
</evidence>
<feature type="domain" description="Thioesterase" evidence="2">
    <location>
        <begin position="5"/>
        <end position="231"/>
    </location>
</feature>
<sequence length="243" mass="28486">MKKIKLFCLPYAGGASHVFLPWKKEIASDIEVIPLELAGRGKRFGEPFYHSMEHAVEDLYKELDEQLSEDSVFAMFGHSMGGLMVYELLIRLKQRKEIKPIHAFISARYPPHIKKESDRLHELPDDLFIERIYQLGGTPKEVLENEELLKLFTPILKNDYRLIHTYQYQGEEERIPCNLSVLNGRDDRNVLMSDVQGWKNYTDKACTVYEMQGGHFYLHDKEKEVVHFINQTIRVELEKMVQI</sequence>
<dbReference type="InterPro" id="IPR029058">
    <property type="entry name" value="AB_hydrolase_fold"/>
</dbReference>
<keyword evidence="4" id="KW-1185">Reference proteome</keyword>
<dbReference type="Proteomes" id="UP001235840">
    <property type="component" value="Unassembled WGS sequence"/>
</dbReference>
<comment type="similarity">
    <text evidence="1">Belongs to the thioesterase family.</text>
</comment>
<proteinExistence type="inferred from homology"/>
<dbReference type="InterPro" id="IPR012223">
    <property type="entry name" value="TEII"/>
</dbReference>
<dbReference type="PANTHER" id="PTHR11487:SF0">
    <property type="entry name" value="S-ACYL FATTY ACID SYNTHASE THIOESTERASE, MEDIUM CHAIN"/>
    <property type="match status" value="1"/>
</dbReference>
<accession>A0ABT9W431</accession>
<dbReference type="InterPro" id="IPR001031">
    <property type="entry name" value="Thioesterase"/>
</dbReference>
<organism evidence="3 4">
    <name type="scientific">Caldalkalibacillus horti</name>
    <dbReference type="NCBI Taxonomy" id="77523"/>
    <lineage>
        <taxon>Bacteria</taxon>
        <taxon>Bacillati</taxon>
        <taxon>Bacillota</taxon>
        <taxon>Bacilli</taxon>
        <taxon>Bacillales</taxon>
        <taxon>Bacillaceae</taxon>
        <taxon>Caldalkalibacillus</taxon>
    </lineage>
</organism>
<protein>
    <submittedName>
        <fullName evidence="3">Surfactin synthase thioesterase subunit</fullName>
    </submittedName>
</protein>
<name>A0ABT9W431_9BACI</name>
<dbReference type="EMBL" id="JAUSTY010000018">
    <property type="protein sequence ID" value="MDQ0167625.1"/>
    <property type="molecule type" value="Genomic_DNA"/>
</dbReference>
<dbReference type="Gene3D" id="3.40.50.1820">
    <property type="entry name" value="alpha/beta hydrolase"/>
    <property type="match status" value="1"/>
</dbReference>
<evidence type="ECO:0000313" key="4">
    <source>
        <dbReference type="Proteomes" id="UP001235840"/>
    </source>
</evidence>
<dbReference type="RefSeq" id="WP_307396686.1">
    <property type="nucleotide sequence ID" value="NZ_BAAADK010000032.1"/>
</dbReference>
<dbReference type="Pfam" id="PF00975">
    <property type="entry name" value="Thioesterase"/>
    <property type="match status" value="1"/>
</dbReference>
<evidence type="ECO:0000259" key="2">
    <source>
        <dbReference type="Pfam" id="PF00975"/>
    </source>
</evidence>
<dbReference type="PANTHER" id="PTHR11487">
    <property type="entry name" value="THIOESTERASE"/>
    <property type="match status" value="1"/>
</dbReference>
<gene>
    <name evidence="3" type="ORF">J2S11_003552</name>
</gene>
<evidence type="ECO:0000313" key="3">
    <source>
        <dbReference type="EMBL" id="MDQ0167625.1"/>
    </source>
</evidence>
<comment type="caution">
    <text evidence="3">The sequence shown here is derived from an EMBL/GenBank/DDBJ whole genome shotgun (WGS) entry which is preliminary data.</text>
</comment>